<dbReference type="InterPro" id="IPR016162">
    <property type="entry name" value="Ald_DH_N"/>
</dbReference>
<dbReference type="Pfam" id="PF00171">
    <property type="entry name" value="Aldedh"/>
    <property type="match status" value="1"/>
</dbReference>
<dbReference type="AlphaFoldDB" id="A0A3M2RZT9"/>
<evidence type="ECO:0000313" key="11">
    <source>
        <dbReference type="Proteomes" id="UP000277212"/>
    </source>
</evidence>
<dbReference type="FunFam" id="3.40.605.10:FF:000007">
    <property type="entry name" value="NAD/NADP-dependent betaine aldehyde dehydrogenase"/>
    <property type="match status" value="1"/>
</dbReference>
<dbReference type="PANTHER" id="PTHR11699">
    <property type="entry name" value="ALDEHYDE DEHYDROGENASE-RELATED"/>
    <property type="match status" value="1"/>
</dbReference>
<dbReference type="EMBL" id="NKUJ01000192">
    <property type="protein sequence ID" value="RMJ10749.1"/>
    <property type="molecule type" value="Genomic_DNA"/>
</dbReference>
<name>A0A3M2RZT9_9HYPO</name>
<gene>
    <name evidence="10" type="ORF">CDV36_009616</name>
</gene>
<dbReference type="GO" id="GO:0004029">
    <property type="term" value="F:aldehyde dehydrogenase (NAD+) activity"/>
    <property type="evidence" value="ECO:0007669"/>
    <property type="project" value="UniProtKB-EC"/>
</dbReference>
<dbReference type="STRING" id="2010991.A0A3M2RZT9"/>
<evidence type="ECO:0000256" key="5">
    <source>
        <dbReference type="ARBA" id="ARBA00049194"/>
    </source>
</evidence>
<dbReference type="GO" id="GO:0003677">
    <property type="term" value="F:DNA binding"/>
    <property type="evidence" value="ECO:0007669"/>
    <property type="project" value="InterPro"/>
</dbReference>
<sequence length="1184" mass="131391">MRSAMFRKKNLIALDPQTASTFQDRNDTSNMDSCEDNVRPKAPIQGGSYFYTPPPRQFEGPGSFGPSTLQRRIFAAEVPYSAYSFVVASNLPGMLPEDINYLELKGCLRIPVRQHLDEFVKQYFRYVHPFLPLINEAVFWEMYCGTSQRWGPKISLLVLQSMIFAATAHVSSETLERMGFSSNRVARRVMYQRAKILYDLKIESSRVHIAQSALLISYWSPSFVKAASRPNTTWLSIAIKNAKSVKAHLSGLESAVVKDEPQEQRRCSLKRLWGCCIVRDSTLSIALRRSCQITAADRNAEVKFVLKYADLEVELSRSQVYDAPTKKYLIMAFLHLAELCRRMAHVSKLLFPFENGSTEDTLLTPTTDDKQTIGTFKYFLSGWCDTAKLWLQSPDPVDKPKLVNTELSHSSVALFTNLMYIYYYSLRIALANRQLLAFAETNTPHEKAHDIHTPRADIQDAQARISWCMKTLADRQLIRFLPVSIIACSALPLALHIINGRLNGSLQDSRLVVLLQAMRTYEYLYDGVEWVAETIKLIMGQRQLAHLLESALSRTSLASASWECFLASNPSCYLRVAVAMDLSFSQGRLPEEKDFPARLRDVEEKPSPAWFFKKNSTLASFQTECPARDPLAAETATLETTLASPLDLALESDLAKSPDEGDSVDDLLKLDGTDVVMEQNEPRQGKTLIAHEKRHPLSPFKMSTVDFHTFSNVIAGALRSSAHLGHGINPSTREPLWDVPIATAQDLEDAVSAAQEASAKWSSTPWEKRQDCLGQAKALLEQHRPSIAQLLSLEGGKPPQFGDLEVEHALDFFKFYATLPEPQPEIIQDDADLRLTLTYGPIGIVGAICPWNYPLVLAVGKIVPALLTGNCVITKPSPYTPYSIIKFTEIIRHIFPTGVIQAMHGGDDLGPRICSHPAIQKISFTGSTATGKKIMASASSGLKNVTLELGGNSASIIFPDVDIDIVAPQVALGSFFNSGQLCVASKRVYVHKDIYDAFLSKMVEVVKSWKVGSPSTPGGVMLGPVQNEMQYNVVRSILKDSVDKGYRFALGGHLQADSSSFIIPPSIVDNPPDDSRVVKAEAFGPIVPVQSWSDEDELLSRVNNTPTGLGGAVWSSDIDRAHRIASRIHAGTIWINSFEKPLPQAYLAGHKESGVGGEWGRHGLLSFCNPQIFHYYKSPVTSKL</sequence>
<dbReference type="Pfam" id="PF04082">
    <property type="entry name" value="Fungal_trans"/>
    <property type="match status" value="1"/>
</dbReference>
<dbReference type="Gene3D" id="3.40.605.10">
    <property type="entry name" value="Aldehyde Dehydrogenase, Chain A, domain 1"/>
    <property type="match status" value="1"/>
</dbReference>
<feature type="active site" evidence="6">
    <location>
        <position position="948"/>
    </location>
</feature>
<dbReference type="InterPro" id="IPR029510">
    <property type="entry name" value="Ald_DH_CS_GLU"/>
</dbReference>
<feature type="domain" description="Aldehyde dehydrogenase" evidence="8">
    <location>
        <begin position="728"/>
        <end position="1171"/>
    </location>
</feature>
<dbReference type="FunFam" id="3.40.309.10:FF:000009">
    <property type="entry name" value="Aldehyde dehydrogenase A"/>
    <property type="match status" value="1"/>
</dbReference>
<dbReference type="InterPro" id="IPR016163">
    <property type="entry name" value="Ald_DH_C"/>
</dbReference>
<dbReference type="GO" id="GO:0008270">
    <property type="term" value="F:zinc ion binding"/>
    <property type="evidence" value="ECO:0007669"/>
    <property type="project" value="InterPro"/>
</dbReference>
<proteinExistence type="inferred from homology"/>
<comment type="similarity">
    <text evidence="1 7">Belongs to the aldehyde dehydrogenase family.</text>
</comment>
<keyword evidence="2 7" id="KW-0560">Oxidoreductase</keyword>
<evidence type="ECO:0000256" key="1">
    <source>
        <dbReference type="ARBA" id="ARBA00009986"/>
    </source>
</evidence>
<keyword evidence="11" id="KW-1185">Reference proteome</keyword>
<evidence type="ECO:0000313" key="10">
    <source>
        <dbReference type="EMBL" id="RMJ10749.1"/>
    </source>
</evidence>
<evidence type="ECO:0000256" key="2">
    <source>
        <dbReference type="ARBA" id="ARBA00023002"/>
    </source>
</evidence>
<reference evidence="10 11" key="1">
    <citation type="submission" date="2017-06" db="EMBL/GenBank/DDBJ databases">
        <title>Comparative genomic analysis of Ambrosia Fusariam Clade fungi.</title>
        <authorList>
            <person name="Stajich J.E."/>
            <person name="Carrillo J."/>
            <person name="Kijimoto T."/>
            <person name="Eskalen A."/>
            <person name="O'Donnell K."/>
            <person name="Kasson M."/>
        </authorList>
    </citation>
    <scope>NUCLEOTIDE SEQUENCE [LARGE SCALE GENOMIC DNA]</scope>
    <source>
        <strain evidence="10">UCR3666</strain>
    </source>
</reference>
<organism evidence="10 11">
    <name type="scientific">Fusarium kuroshium</name>
    <dbReference type="NCBI Taxonomy" id="2010991"/>
    <lineage>
        <taxon>Eukaryota</taxon>
        <taxon>Fungi</taxon>
        <taxon>Dikarya</taxon>
        <taxon>Ascomycota</taxon>
        <taxon>Pezizomycotina</taxon>
        <taxon>Sordariomycetes</taxon>
        <taxon>Hypocreomycetidae</taxon>
        <taxon>Hypocreales</taxon>
        <taxon>Nectriaceae</taxon>
        <taxon>Fusarium</taxon>
        <taxon>Fusarium solani species complex</taxon>
    </lineage>
</organism>
<comment type="catalytic activity">
    <reaction evidence="5">
        <text>an aldehyde + NAD(+) + H2O = a carboxylate + NADH + 2 H(+)</text>
        <dbReference type="Rhea" id="RHEA:16185"/>
        <dbReference type="ChEBI" id="CHEBI:15377"/>
        <dbReference type="ChEBI" id="CHEBI:15378"/>
        <dbReference type="ChEBI" id="CHEBI:17478"/>
        <dbReference type="ChEBI" id="CHEBI:29067"/>
        <dbReference type="ChEBI" id="CHEBI:57540"/>
        <dbReference type="ChEBI" id="CHEBI:57945"/>
        <dbReference type="EC" id="1.2.1.3"/>
    </reaction>
</comment>
<dbReference type="CDD" id="cd12148">
    <property type="entry name" value="fungal_TF_MHR"/>
    <property type="match status" value="1"/>
</dbReference>
<dbReference type="CDD" id="cd07106">
    <property type="entry name" value="ALDH_AldA-AAD23400"/>
    <property type="match status" value="1"/>
</dbReference>
<comment type="caution">
    <text evidence="10">The sequence shown here is derived from an EMBL/GenBank/DDBJ whole genome shotgun (WGS) entry which is preliminary data.</text>
</comment>
<evidence type="ECO:0000256" key="6">
    <source>
        <dbReference type="PROSITE-ProRule" id="PRU10007"/>
    </source>
</evidence>
<evidence type="ECO:0000259" key="9">
    <source>
        <dbReference type="Pfam" id="PF04082"/>
    </source>
</evidence>
<feature type="domain" description="Xylanolytic transcriptional activator regulatory" evidence="9">
    <location>
        <begin position="121"/>
        <end position="352"/>
    </location>
</feature>
<dbReference type="SUPFAM" id="SSF53720">
    <property type="entry name" value="ALDH-like"/>
    <property type="match status" value="1"/>
</dbReference>
<evidence type="ECO:0000259" key="8">
    <source>
        <dbReference type="Pfam" id="PF00171"/>
    </source>
</evidence>
<dbReference type="InterPro" id="IPR016161">
    <property type="entry name" value="Ald_DH/histidinol_DH"/>
</dbReference>
<dbReference type="InterPro" id="IPR044086">
    <property type="entry name" value="LUC3-like"/>
</dbReference>
<keyword evidence="3" id="KW-0539">Nucleus</keyword>
<evidence type="ECO:0000256" key="7">
    <source>
        <dbReference type="RuleBase" id="RU003345"/>
    </source>
</evidence>
<dbReference type="Gene3D" id="3.40.309.10">
    <property type="entry name" value="Aldehyde Dehydrogenase, Chain A, domain 2"/>
    <property type="match status" value="1"/>
</dbReference>
<dbReference type="OrthoDB" id="5121955at2759"/>
<dbReference type="InterPro" id="IPR007219">
    <property type="entry name" value="XnlR_reg_dom"/>
</dbReference>
<accession>A0A3M2RZT9</accession>
<dbReference type="PROSITE" id="PS00687">
    <property type="entry name" value="ALDEHYDE_DEHYDR_GLU"/>
    <property type="match status" value="1"/>
</dbReference>
<dbReference type="Proteomes" id="UP000277212">
    <property type="component" value="Unassembled WGS sequence"/>
</dbReference>
<dbReference type="EC" id="1.2.1.3" evidence="4"/>
<dbReference type="GO" id="GO:0006351">
    <property type="term" value="P:DNA-templated transcription"/>
    <property type="evidence" value="ECO:0007669"/>
    <property type="project" value="InterPro"/>
</dbReference>
<protein>
    <recommendedName>
        <fullName evidence="4">aldehyde dehydrogenase (NAD(+))</fullName>
        <ecNumber evidence="4">1.2.1.3</ecNumber>
    </recommendedName>
</protein>
<dbReference type="InterPro" id="IPR015590">
    <property type="entry name" value="Aldehyde_DH_dom"/>
</dbReference>
<evidence type="ECO:0000256" key="4">
    <source>
        <dbReference type="ARBA" id="ARBA00024226"/>
    </source>
</evidence>
<evidence type="ECO:0000256" key="3">
    <source>
        <dbReference type="ARBA" id="ARBA00023242"/>
    </source>
</evidence>